<keyword evidence="6" id="KW-0808">Transferase</keyword>
<dbReference type="GO" id="GO:0005737">
    <property type="term" value="C:cytoplasm"/>
    <property type="evidence" value="ECO:0007669"/>
    <property type="project" value="TreeGrafter"/>
</dbReference>
<dbReference type="Gene3D" id="3.40.50.880">
    <property type="match status" value="1"/>
</dbReference>
<dbReference type="GO" id="GO:0016740">
    <property type="term" value="F:transferase activity"/>
    <property type="evidence" value="ECO:0007669"/>
    <property type="project" value="UniProtKB-KW"/>
</dbReference>
<dbReference type="Proteomes" id="UP000318138">
    <property type="component" value="Chromosome"/>
</dbReference>
<proteinExistence type="inferred from homology"/>
<evidence type="ECO:0000313" key="7">
    <source>
        <dbReference type="Proteomes" id="UP000318138"/>
    </source>
</evidence>
<evidence type="ECO:0000256" key="1">
    <source>
        <dbReference type="ARBA" id="ARBA00023016"/>
    </source>
</evidence>
<accession>A0A859FJC8</accession>
<dbReference type="CDD" id="cd03141">
    <property type="entry name" value="GATase1_Hsp31_like"/>
    <property type="match status" value="1"/>
</dbReference>
<dbReference type="InterPro" id="IPR050325">
    <property type="entry name" value="Prot/Nucl_acid_deglycase"/>
</dbReference>
<keyword evidence="2" id="KW-0456">Lyase</keyword>
<feature type="domain" description="DJ-1/PfpI" evidence="5">
    <location>
        <begin position="27"/>
        <end position="217"/>
    </location>
</feature>
<dbReference type="RefSeq" id="WP_176010853.1">
    <property type="nucleotide sequence ID" value="NZ_CP041372.2"/>
</dbReference>
<dbReference type="GO" id="GO:0019172">
    <property type="term" value="F:glyoxalase III activity"/>
    <property type="evidence" value="ECO:0007669"/>
    <property type="project" value="TreeGrafter"/>
</dbReference>
<gene>
    <name evidence="6" type="ORF">FLK61_40515</name>
</gene>
<feature type="compositionally biased region" description="Polar residues" evidence="4">
    <location>
        <begin position="200"/>
        <end position="212"/>
    </location>
</feature>
<keyword evidence="1" id="KW-0346">Stress response</keyword>
<feature type="region of interest" description="Disordered" evidence="4">
    <location>
        <begin position="200"/>
        <end position="220"/>
    </location>
</feature>
<dbReference type="PANTHER" id="PTHR48094">
    <property type="entry name" value="PROTEIN/NUCLEIC ACID DEGLYCASE DJ-1-RELATED"/>
    <property type="match status" value="1"/>
</dbReference>
<keyword evidence="6" id="KW-0315">Glutamine amidotransferase</keyword>
<dbReference type="PANTHER" id="PTHR48094:SF11">
    <property type="entry name" value="GLUTATHIONE-INDEPENDENT GLYOXALASE HSP31-RELATED"/>
    <property type="match status" value="1"/>
</dbReference>
<comment type="similarity">
    <text evidence="3">Belongs to the peptidase C56 family. HSP31-like subfamily.</text>
</comment>
<dbReference type="GO" id="GO:0019243">
    <property type="term" value="P:methylglyoxal catabolic process to D-lactate via S-lactoyl-glutathione"/>
    <property type="evidence" value="ECO:0007669"/>
    <property type="project" value="TreeGrafter"/>
</dbReference>
<dbReference type="InterPro" id="IPR002818">
    <property type="entry name" value="DJ-1/PfpI"/>
</dbReference>
<evidence type="ECO:0000259" key="5">
    <source>
        <dbReference type="Pfam" id="PF01965"/>
    </source>
</evidence>
<dbReference type="Pfam" id="PF01965">
    <property type="entry name" value="DJ-1_PfpI"/>
    <property type="match status" value="1"/>
</dbReference>
<dbReference type="SUPFAM" id="SSF52317">
    <property type="entry name" value="Class I glutamine amidotransferase-like"/>
    <property type="match status" value="1"/>
</dbReference>
<evidence type="ECO:0000256" key="4">
    <source>
        <dbReference type="SAM" id="MobiDB-lite"/>
    </source>
</evidence>
<evidence type="ECO:0000313" key="6">
    <source>
        <dbReference type="EMBL" id="QKS72886.1"/>
    </source>
</evidence>
<keyword evidence="7" id="KW-1185">Reference proteome</keyword>
<protein>
    <submittedName>
        <fullName evidence="6">Type 1 glutamine amidotransferase domain-containing protein</fullName>
    </submittedName>
</protein>
<dbReference type="KEGG" id="psua:FLK61_40515"/>
<name>A0A859FJC8_9BACI</name>
<sequence length="220" mass="23786">MTKKVLMVLTSEAKMGGDNNTGLWLEEFAAPYVTFVKAGFDVKVVSIAGGQVPLDPNSLPEESQLEWQEAESKLANTEKLSEEDVSAGYDAVFLPGGHGTVYDYPDNLLLQRLLRETAENDRVIGSVCHGPSGLIHATYADGTPIVKGKKVTAFTDSEEKEMGLENVVPFLLESTLRDKGADFVNSDNWADFSVRDGNLVTGQNPQSSQSTADKVVEALS</sequence>
<dbReference type="AlphaFoldDB" id="A0A859FJC8"/>
<evidence type="ECO:0000256" key="2">
    <source>
        <dbReference type="ARBA" id="ARBA00023239"/>
    </source>
</evidence>
<dbReference type="InterPro" id="IPR029062">
    <property type="entry name" value="Class_I_gatase-like"/>
</dbReference>
<reference evidence="7" key="1">
    <citation type="submission" date="2019-07" db="EMBL/GenBank/DDBJ databases">
        <title>Bacillus alkalisoli sp. nov. isolated from saline soil.</title>
        <authorList>
            <person name="Sun J.-Q."/>
            <person name="Xu L."/>
        </authorList>
    </citation>
    <scope>NUCLEOTIDE SEQUENCE [LARGE SCALE GENOMIC DNA]</scope>
    <source>
        <strain evidence="7">M4U3P1</strain>
    </source>
</reference>
<organism evidence="6 7">
    <name type="scientific">Paenalkalicoccus suaedae</name>
    <dbReference type="NCBI Taxonomy" id="2592382"/>
    <lineage>
        <taxon>Bacteria</taxon>
        <taxon>Bacillati</taxon>
        <taxon>Bacillota</taxon>
        <taxon>Bacilli</taxon>
        <taxon>Bacillales</taxon>
        <taxon>Bacillaceae</taxon>
        <taxon>Paenalkalicoccus</taxon>
    </lineage>
</organism>
<dbReference type="EMBL" id="CP041372">
    <property type="protein sequence ID" value="QKS72886.1"/>
    <property type="molecule type" value="Genomic_DNA"/>
</dbReference>
<evidence type="ECO:0000256" key="3">
    <source>
        <dbReference type="ARBA" id="ARBA00038493"/>
    </source>
</evidence>